<evidence type="ECO:0000256" key="2">
    <source>
        <dbReference type="SAM" id="Phobius"/>
    </source>
</evidence>
<dbReference type="Proteomes" id="UP000777784">
    <property type="component" value="Unassembled WGS sequence"/>
</dbReference>
<evidence type="ECO:0008006" key="5">
    <source>
        <dbReference type="Google" id="ProtNLM"/>
    </source>
</evidence>
<dbReference type="PROSITE" id="PS50294">
    <property type="entry name" value="WD_REPEATS_REGION"/>
    <property type="match status" value="1"/>
</dbReference>
<evidence type="ECO:0000313" key="3">
    <source>
        <dbReference type="EMBL" id="MBU2693167.1"/>
    </source>
</evidence>
<dbReference type="Gene3D" id="2.130.10.10">
    <property type="entry name" value="YVTN repeat-like/Quinoprotein amine dehydrogenase"/>
    <property type="match status" value="2"/>
</dbReference>
<dbReference type="AlphaFoldDB" id="A0A948S0R0"/>
<keyword evidence="1" id="KW-0853">WD repeat</keyword>
<proteinExistence type="predicted"/>
<feature type="transmembrane region" description="Helical" evidence="2">
    <location>
        <begin position="20"/>
        <end position="39"/>
    </location>
</feature>
<keyword evidence="2" id="KW-0472">Membrane</keyword>
<evidence type="ECO:0000256" key="1">
    <source>
        <dbReference type="PROSITE-ProRule" id="PRU00221"/>
    </source>
</evidence>
<protein>
    <recommendedName>
        <fullName evidence="5">WD40 repeat domain-containing protein</fullName>
    </recommendedName>
</protein>
<keyword evidence="2" id="KW-0812">Transmembrane</keyword>
<gene>
    <name evidence="3" type="ORF">KJ970_19805</name>
</gene>
<dbReference type="InterPro" id="IPR036116">
    <property type="entry name" value="FN3_sf"/>
</dbReference>
<dbReference type="EMBL" id="JAHJDP010000116">
    <property type="protein sequence ID" value="MBU2693167.1"/>
    <property type="molecule type" value="Genomic_DNA"/>
</dbReference>
<organism evidence="3 4">
    <name type="scientific">Eiseniibacteriota bacterium</name>
    <dbReference type="NCBI Taxonomy" id="2212470"/>
    <lineage>
        <taxon>Bacteria</taxon>
        <taxon>Candidatus Eiseniibacteriota</taxon>
    </lineage>
</organism>
<evidence type="ECO:0000313" key="4">
    <source>
        <dbReference type="Proteomes" id="UP000777784"/>
    </source>
</evidence>
<comment type="caution">
    <text evidence="3">The sequence shown here is derived from an EMBL/GenBank/DDBJ whole genome shotgun (WGS) entry which is preliminary data.</text>
</comment>
<feature type="repeat" description="WD" evidence="1">
    <location>
        <begin position="122"/>
        <end position="154"/>
    </location>
</feature>
<dbReference type="PROSITE" id="PS50082">
    <property type="entry name" value="WD_REPEATS_2"/>
    <property type="match status" value="1"/>
</dbReference>
<sequence>MSHHVSANMDEFQGFGIKRAWGPGVFVLIGLLLLGSLPIDAVETLEFITSAEAEFLLGTSEGFGISSKDYLVLAPHTTTLAVNLAPYVWKLCQDPEGRIYAATGSDGILYRLNAEGEIEKEINSHEYEIFALTLDAKGRPIFAGAPNGTIQMWDNEEVRTLFDVPEGIVWTLVVGDDGTIYASTGERGRIYAIKQDGTAKYIYEAPETHIVSMAWGTGGRLIAGTDSQGLLLSIDPATGDSEVLYDAHQEEIAEILTLENGDIIFAANGGAAMGRKNDEEGVNEFSLNIRPAPEGPVVYRREASGLITDLWRCPEDDILSLAPAGEGSVWIGTGSNGVLYRIYPDGTSERTAVLEQNQILTLLSTDAGLLLGTGNGGGIYRLDGKGIVAGIYTSQVLDAGATSTWGTPFLNIELTPGAELSFLTRSGATSNVEAGWSEWSAIDRSAGAAINSPPNRFLQWKIVLNSSAVYGETGPKVYEVRTPYLRPNRPPRIRQIIVSPSEAMFTGGTSVRPGTVSQTLPGGVQIDYTFQEAANRTNSLPAAKLMGPWAKIYRSAVWEADDVDGDRLSYDISFRPVDDNEWTLLEEEVMEPAYTWDASAWPEGKYQIRVRATDLPGNPEQWSLETIAESHPFEIDHTPPALENVRAQSIVDQEGRAILVSGRAVDMSQRIAALEVSFDGKGWKSIAPSDGILDSRIESFSARISIGKDLPRFIAVRARDAIGHPAIARARLE</sequence>
<accession>A0A948S0R0</accession>
<reference evidence="3" key="1">
    <citation type="submission" date="2021-05" db="EMBL/GenBank/DDBJ databases">
        <title>Energy efficiency and biological interactions define the core microbiome of deep oligotrophic groundwater.</title>
        <authorList>
            <person name="Mehrshad M."/>
            <person name="Lopez-Fernandez M."/>
            <person name="Bell E."/>
            <person name="Bernier-Latmani R."/>
            <person name="Bertilsson S."/>
            <person name="Dopson M."/>
        </authorList>
    </citation>
    <scope>NUCLEOTIDE SEQUENCE</scope>
    <source>
        <strain evidence="3">Modern_marine.mb.64</strain>
    </source>
</reference>
<dbReference type="SUPFAM" id="SSF49265">
    <property type="entry name" value="Fibronectin type III"/>
    <property type="match status" value="1"/>
</dbReference>
<dbReference type="InterPro" id="IPR015943">
    <property type="entry name" value="WD40/YVTN_repeat-like_dom_sf"/>
</dbReference>
<name>A0A948S0R0_UNCEI</name>
<dbReference type="SUPFAM" id="SSF63829">
    <property type="entry name" value="Calcium-dependent phosphotriesterase"/>
    <property type="match status" value="1"/>
</dbReference>
<keyword evidence="2" id="KW-1133">Transmembrane helix</keyword>
<dbReference type="InterPro" id="IPR001680">
    <property type="entry name" value="WD40_rpt"/>
</dbReference>